<sequence>MSQKVSLNYVSEKCTSVEKPEPIQLTDAAGGSAVYFELPNKDGPLIRLTQACVIVVQSSPGHGLVLHPIALDLTQFSGSITIYQLHLSHADSHTIFDLNNSFNSSDDHVVESVPLNVLPGDNQTIVLFSFQPNSNQTNWNQLSFEFLVTSFIYAIDA</sequence>
<dbReference type="AlphaFoldDB" id="T1K3R0"/>
<evidence type="ECO:0000313" key="1">
    <source>
        <dbReference type="EnsemblMetazoa" id="tetur04g09511.1"/>
    </source>
</evidence>
<dbReference type="EMBL" id="CAEY01001347">
    <property type="status" value="NOT_ANNOTATED_CDS"/>
    <property type="molecule type" value="Genomic_DNA"/>
</dbReference>
<name>T1K3R0_TETUR</name>
<reference evidence="1" key="2">
    <citation type="submission" date="2015-06" db="UniProtKB">
        <authorList>
            <consortium name="EnsemblMetazoa"/>
        </authorList>
    </citation>
    <scope>IDENTIFICATION</scope>
</reference>
<evidence type="ECO:0000313" key="2">
    <source>
        <dbReference type="Proteomes" id="UP000015104"/>
    </source>
</evidence>
<reference evidence="2" key="1">
    <citation type="submission" date="2011-08" db="EMBL/GenBank/DDBJ databases">
        <authorList>
            <person name="Rombauts S."/>
        </authorList>
    </citation>
    <scope>NUCLEOTIDE SEQUENCE</scope>
    <source>
        <strain evidence="2">London</strain>
    </source>
</reference>
<accession>T1K3R0</accession>
<dbReference type="HOGENOM" id="CLU_1680178_0_0_1"/>
<dbReference type="Proteomes" id="UP000015104">
    <property type="component" value="Unassembled WGS sequence"/>
</dbReference>
<organism evidence="1 2">
    <name type="scientific">Tetranychus urticae</name>
    <name type="common">Two-spotted spider mite</name>
    <dbReference type="NCBI Taxonomy" id="32264"/>
    <lineage>
        <taxon>Eukaryota</taxon>
        <taxon>Metazoa</taxon>
        <taxon>Ecdysozoa</taxon>
        <taxon>Arthropoda</taxon>
        <taxon>Chelicerata</taxon>
        <taxon>Arachnida</taxon>
        <taxon>Acari</taxon>
        <taxon>Acariformes</taxon>
        <taxon>Trombidiformes</taxon>
        <taxon>Prostigmata</taxon>
        <taxon>Eleutherengona</taxon>
        <taxon>Raphignathae</taxon>
        <taxon>Tetranychoidea</taxon>
        <taxon>Tetranychidae</taxon>
        <taxon>Tetranychus</taxon>
    </lineage>
</organism>
<protein>
    <submittedName>
        <fullName evidence="1">Uncharacterized protein</fullName>
    </submittedName>
</protein>
<proteinExistence type="predicted"/>
<dbReference type="EnsemblMetazoa" id="tetur04g09511.1">
    <property type="protein sequence ID" value="tetur04g09511.1"/>
    <property type="gene ID" value="tetur04g09511"/>
</dbReference>
<keyword evidence="2" id="KW-1185">Reference proteome</keyword>